<organism evidence="8 9">
    <name type="scientific">Candida verbasci</name>
    <dbReference type="NCBI Taxonomy" id="1227364"/>
    <lineage>
        <taxon>Eukaryota</taxon>
        <taxon>Fungi</taxon>
        <taxon>Dikarya</taxon>
        <taxon>Ascomycota</taxon>
        <taxon>Saccharomycotina</taxon>
        <taxon>Pichiomycetes</taxon>
        <taxon>Debaryomycetaceae</taxon>
        <taxon>Candida/Lodderomyces clade</taxon>
        <taxon>Candida</taxon>
    </lineage>
</organism>
<evidence type="ECO:0000256" key="1">
    <source>
        <dbReference type="ARBA" id="ARBA00022723"/>
    </source>
</evidence>
<name>A0A9W4TSK1_9ASCO</name>
<dbReference type="SMART" id="SM00064">
    <property type="entry name" value="FYVE"/>
    <property type="match status" value="1"/>
</dbReference>
<dbReference type="GO" id="GO:0016567">
    <property type="term" value="P:protein ubiquitination"/>
    <property type="evidence" value="ECO:0007669"/>
    <property type="project" value="TreeGrafter"/>
</dbReference>
<dbReference type="PROSITE" id="PS50089">
    <property type="entry name" value="ZF_RING_2"/>
    <property type="match status" value="1"/>
</dbReference>
<dbReference type="OrthoDB" id="660555at2759"/>
<dbReference type="PANTHER" id="PTHR23164">
    <property type="entry name" value="EARLY ENDOSOME ANTIGEN 1"/>
    <property type="match status" value="1"/>
</dbReference>
<proteinExistence type="predicted"/>
<evidence type="ECO:0000256" key="4">
    <source>
        <dbReference type="PROSITE-ProRule" id="PRU00175"/>
    </source>
</evidence>
<evidence type="ECO:0000256" key="5">
    <source>
        <dbReference type="SAM" id="MobiDB-lite"/>
    </source>
</evidence>
<dbReference type="AlphaFoldDB" id="A0A9W4TSK1"/>
<dbReference type="SUPFAM" id="SSF57850">
    <property type="entry name" value="RING/U-box"/>
    <property type="match status" value="1"/>
</dbReference>
<dbReference type="EMBL" id="CANTUO010000001">
    <property type="protein sequence ID" value="CAI5756254.1"/>
    <property type="molecule type" value="Genomic_DNA"/>
</dbReference>
<dbReference type="SMART" id="SM00184">
    <property type="entry name" value="RING"/>
    <property type="match status" value="1"/>
</dbReference>
<dbReference type="Gene3D" id="3.30.40.10">
    <property type="entry name" value="Zinc/RING finger domain, C3HC4 (zinc finger)"/>
    <property type="match status" value="2"/>
</dbReference>
<dbReference type="GO" id="GO:0008270">
    <property type="term" value="F:zinc ion binding"/>
    <property type="evidence" value="ECO:0007669"/>
    <property type="project" value="UniProtKB-KW"/>
</dbReference>
<dbReference type="PANTHER" id="PTHR23164:SF29">
    <property type="entry name" value="E3 UBIQUITIN-PROTEIN LIGASE PIB1"/>
    <property type="match status" value="1"/>
</dbReference>
<dbReference type="SUPFAM" id="SSF57903">
    <property type="entry name" value="FYVE/PHD zinc finger"/>
    <property type="match status" value="1"/>
</dbReference>
<keyword evidence="1" id="KW-0479">Metal-binding</keyword>
<feature type="domain" description="RING-type" evidence="6">
    <location>
        <begin position="282"/>
        <end position="324"/>
    </location>
</feature>
<comment type="caution">
    <text evidence="8">The sequence shown here is derived from an EMBL/GenBank/DDBJ whole genome shotgun (WGS) entry which is preliminary data.</text>
</comment>
<evidence type="ECO:0000256" key="2">
    <source>
        <dbReference type="ARBA" id="ARBA00022771"/>
    </source>
</evidence>
<dbReference type="InterPro" id="IPR001841">
    <property type="entry name" value="Znf_RING"/>
</dbReference>
<protein>
    <submittedName>
        <fullName evidence="8">Uncharacterized protein</fullName>
    </submittedName>
</protein>
<keyword evidence="3" id="KW-0862">Zinc</keyword>
<dbReference type="InterPro" id="IPR013083">
    <property type="entry name" value="Znf_RING/FYVE/PHD"/>
</dbReference>
<evidence type="ECO:0000259" key="7">
    <source>
        <dbReference type="PROSITE" id="PS50178"/>
    </source>
</evidence>
<feature type="domain" description="FYVE-type" evidence="7">
    <location>
        <begin position="29"/>
        <end position="103"/>
    </location>
</feature>
<dbReference type="Pfam" id="PF13639">
    <property type="entry name" value="zf-RING_2"/>
    <property type="match status" value="1"/>
</dbReference>
<dbReference type="PROSITE" id="PS50178">
    <property type="entry name" value="ZF_FYVE"/>
    <property type="match status" value="1"/>
</dbReference>
<dbReference type="InterPro" id="IPR000306">
    <property type="entry name" value="Znf_FYVE"/>
</dbReference>
<dbReference type="Proteomes" id="UP001152885">
    <property type="component" value="Unassembled WGS sequence"/>
</dbReference>
<feature type="compositionally biased region" description="Acidic residues" evidence="5">
    <location>
        <begin position="261"/>
        <end position="279"/>
    </location>
</feature>
<evidence type="ECO:0000256" key="3">
    <source>
        <dbReference type="ARBA" id="ARBA00022833"/>
    </source>
</evidence>
<keyword evidence="9" id="KW-1185">Reference proteome</keyword>
<dbReference type="GO" id="GO:0032266">
    <property type="term" value="F:phosphatidylinositol-3-phosphate binding"/>
    <property type="evidence" value="ECO:0007669"/>
    <property type="project" value="UniProtKB-ARBA"/>
</dbReference>
<evidence type="ECO:0000259" key="6">
    <source>
        <dbReference type="PROSITE" id="PS50089"/>
    </source>
</evidence>
<reference evidence="8" key="1">
    <citation type="submission" date="2022-12" db="EMBL/GenBank/DDBJ databases">
        <authorList>
            <person name="Brejova B."/>
        </authorList>
    </citation>
    <scope>NUCLEOTIDE SEQUENCE</scope>
</reference>
<evidence type="ECO:0000313" key="9">
    <source>
        <dbReference type="Proteomes" id="UP001152885"/>
    </source>
</evidence>
<dbReference type="InterPro" id="IPR017455">
    <property type="entry name" value="Znf_FYVE-rel"/>
</dbReference>
<evidence type="ECO:0000313" key="8">
    <source>
        <dbReference type="EMBL" id="CAI5756254.1"/>
    </source>
</evidence>
<dbReference type="CDD" id="cd16489">
    <property type="entry name" value="mRING-CH-C4HC2H_ZNRF"/>
    <property type="match status" value="1"/>
</dbReference>
<gene>
    <name evidence="8" type="ORF">CANVERA_P0770</name>
</gene>
<accession>A0A9W4TSK1</accession>
<feature type="region of interest" description="Disordered" evidence="5">
    <location>
        <begin position="251"/>
        <end position="279"/>
    </location>
</feature>
<dbReference type="Pfam" id="PF01363">
    <property type="entry name" value="FYVE"/>
    <property type="match status" value="1"/>
</dbReference>
<sequence length="328" mass="38019">MSSGCHSRHLNHSSNNYNQHHDLPVWQNDSEVSQCNLCNSHFSLINRRHHCRKCGKIICGNCSNNYISYLLNTPIINQFNFYQPNKSKIQTYKTCDECTIEINMIKQVINNETTTTTTSQITIQPQSQQKSSNVIVFTHNLNNSSNTSITNTSDINLCPVCSNDLLKLYIKEHKKNKDVVSNEEFENFKEIHINQCLTQYDFNTLHSNRFSPDSNPKNKMLVYNIPPIPKPTYENIDEINAKNNDTKEAKTKIIPNNEGKELEEEEEEEEEEEDDDDESNECVICLEDLKPGDKVGRLECLCVFHYKCIKDWFNKKGYGECPVHFLHK</sequence>
<keyword evidence="2 4" id="KW-0863">Zinc-finger</keyword>
<dbReference type="InterPro" id="IPR011011">
    <property type="entry name" value="Znf_FYVE_PHD"/>
</dbReference>